<feature type="transmembrane region" description="Helical" evidence="1">
    <location>
        <begin position="143"/>
        <end position="165"/>
    </location>
</feature>
<evidence type="ECO:0000313" key="3">
    <source>
        <dbReference type="Proteomes" id="UP000760819"/>
    </source>
</evidence>
<dbReference type="Gene3D" id="1.20.1250.20">
    <property type="entry name" value="MFS general substrate transporter like domains"/>
    <property type="match status" value="1"/>
</dbReference>
<feature type="transmembrane region" description="Helical" evidence="1">
    <location>
        <begin position="79"/>
        <end position="99"/>
    </location>
</feature>
<keyword evidence="1" id="KW-0472">Membrane</keyword>
<evidence type="ECO:0000256" key="1">
    <source>
        <dbReference type="SAM" id="Phobius"/>
    </source>
</evidence>
<dbReference type="Pfam" id="PF07690">
    <property type="entry name" value="MFS_1"/>
    <property type="match status" value="1"/>
</dbReference>
<feature type="transmembrane region" description="Helical" evidence="1">
    <location>
        <begin position="12"/>
        <end position="34"/>
    </location>
</feature>
<reference evidence="2" key="1">
    <citation type="submission" date="2020-04" db="EMBL/GenBank/DDBJ databases">
        <authorList>
            <person name="Zhang T."/>
        </authorList>
    </citation>
    <scope>NUCLEOTIDE SEQUENCE</scope>
    <source>
        <strain evidence="2">HKST-UBA12</strain>
    </source>
</reference>
<protein>
    <submittedName>
        <fullName evidence="2">MFS transporter</fullName>
    </submittedName>
</protein>
<dbReference type="AlphaFoldDB" id="A0A955I832"/>
<evidence type="ECO:0000313" key="2">
    <source>
        <dbReference type="EMBL" id="MCA9379461.1"/>
    </source>
</evidence>
<dbReference type="InterPro" id="IPR011701">
    <property type="entry name" value="MFS"/>
</dbReference>
<name>A0A955I832_9BACT</name>
<dbReference type="EMBL" id="JAGQLI010000194">
    <property type="protein sequence ID" value="MCA9379461.1"/>
    <property type="molecule type" value="Genomic_DNA"/>
</dbReference>
<reference evidence="2" key="2">
    <citation type="journal article" date="2021" name="Microbiome">
        <title>Successional dynamics and alternative stable states in a saline activated sludge microbial community over 9 years.</title>
        <authorList>
            <person name="Wang Y."/>
            <person name="Ye J."/>
            <person name="Ju F."/>
            <person name="Liu L."/>
            <person name="Boyd J.A."/>
            <person name="Deng Y."/>
            <person name="Parks D.H."/>
            <person name="Jiang X."/>
            <person name="Yin X."/>
            <person name="Woodcroft B.J."/>
            <person name="Tyson G.W."/>
            <person name="Hugenholtz P."/>
            <person name="Polz M.F."/>
            <person name="Zhang T."/>
        </authorList>
    </citation>
    <scope>NUCLEOTIDE SEQUENCE</scope>
    <source>
        <strain evidence="2">HKST-UBA12</strain>
    </source>
</reference>
<dbReference type="GO" id="GO:0022857">
    <property type="term" value="F:transmembrane transporter activity"/>
    <property type="evidence" value="ECO:0007669"/>
    <property type="project" value="InterPro"/>
</dbReference>
<keyword evidence="1" id="KW-1133">Transmembrane helix</keyword>
<keyword evidence="1" id="KW-0812">Transmembrane</keyword>
<accession>A0A955I832</accession>
<dbReference type="InterPro" id="IPR036259">
    <property type="entry name" value="MFS_trans_sf"/>
</dbReference>
<dbReference type="Proteomes" id="UP000760819">
    <property type="component" value="Unassembled WGS sequence"/>
</dbReference>
<organism evidence="2 3">
    <name type="scientific">Candidatus Dojkabacteria bacterium</name>
    <dbReference type="NCBI Taxonomy" id="2099670"/>
    <lineage>
        <taxon>Bacteria</taxon>
        <taxon>Candidatus Dojkabacteria</taxon>
    </lineage>
</organism>
<dbReference type="SUPFAM" id="SSF103473">
    <property type="entry name" value="MFS general substrate transporter"/>
    <property type="match status" value="1"/>
</dbReference>
<sequence>MPKFALNRTLLLLTLSDVFNWGFYQIIPAIAGLYLADKFGEQTVSIVGIGISIYLVTRGLFQIPIGVICDRMQSNRDEIFFLLVGNVLMAIPYFLYPAITEPVHYFSLQFAFGLGAAMNLVTWRKLFAGNLNKNQEGYQYATYETIMSLMAAVLSALAGIVAGISHEYFDLVMVLIGATMLLSALWAGLILRTSAIRTRDQEGKSQAE</sequence>
<feature type="transmembrane region" description="Helical" evidence="1">
    <location>
        <begin position="171"/>
        <end position="191"/>
    </location>
</feature>
<feature type="transmembrane region" description="Helical" evidence="1">
    <location>
        <begin position="105"/>
        <end position="123"/>
    </location>
</feature>
<gene>
    <name evidence="2" type="ORF">KC640_03460</name>
</gene>
<proteinExistence type="predicted"/>
<feature type="transmembrane region" description="Helical" evidence="1">
    <location>
        <begin position="46"/>
        <end position="67"/>
    </location>
</feature>
<comment type="caution">
    <text evidence="2">The sequence shown here is derived from an EMBL/GenBank/DDBJ whole genome shotgun (WGS) entry which is preliminary data.</text>
</comment>